<dbReference type="Proteomes" id="UP000887013">
    <property type="component" value="Unassembled WGS sequence"/>
</dbReference>
<keyword evidence="2" id="KW-1185">Reference proteome</keyword>
<organism evidence="1 2">
    <name type="scientific">Nephila pilipes</name>
    <name type="common">Giant wood spider</name>
    <name type="synonym">Nephila maculata</name>
    <dbReference type="NCBI Taxonomy" id="299642"/>
    <lineage>
        <taxon>Eukaryota</taxon>
        <taxon>Metazoa</taxon>
        <taxon>Ecdysozoa</taxon>
        <taxon>Arthropoda</taxon>
        <taxon>Chelicerata</taxon>
        <taxon>Arachnida</taxon>
        <taxon>Araneae</taxon>
        <taxon>Araneomorphae</taxon>
        <taxon>Entelegynae</taxon>
        <taxon>Araneoidea</taxon>
        <taxon>Nephilidae</taxon>
        <taxon>Nephila</taxon>
    </lineage>
</organism>
<dbReference type="EMBL" id="BMAW01012446">
    <property type="protein sequence ID" value="GFT28624.1"/>
    <property type="molecule type" value="Genomic_DNA"/>
</dbReference>
<evidence type="ECO:0000313" key="1">
    <source>
        <dbReference type="EMBL" id="GFT28624.1"/>
    </source>
</evidence>
<protein>
    <submittedName>
        <fullName evidence="1">Uncharacterized protein</fullName>
    </submittedName>
</protein>
<sequence length="120" mass="13849">MSLIKPYFQEHVTLLTLHVQLKGIIRKLLPSEIMNNEQESQPSPKKIKGHCASCGRAKNNYTSPLLICLLTVVLNYESSIQLYANTLWPRNPLHHKAYKICLKMLYLNTSMKFSKILTTY</sequence>
<comment type="caution">
    <text evidence="1">The sequence shown here is derived from an EMBL/GenBank/DDBJ whole genome shotgun (WGS) entry which is preliminary data.</text>
</comment>
<evidence type="ECO:0000313" key="2">
    <source>
        <dbReference type="Proteomes" id="UP000887013"/>
    </source>
</evidence>
<reference evidence="1" key="1">
    <citation type="submission" date="2020-08" db="EMBL/GenBank/DDBJ databases">
        <title>Multicomponent nature underlies the extraordinary mechanical properties of spider dragline silk.</title>
        <authorList>
            <person name="Kono N."/>
            <person name="Nakamura H."/>
            <person name="Mori M."/>
            <person name="Yoshida Y."/>
            <person name="Ohtoshi R."/>
            <person name="Malay A.D."/>
            <person name="Moran D.A.P."/>
            <person name="Tomita M."/>
            <person name="Numata K."/>
            <person name="Arakawa K."/>
        </authorList>
    </citation>
    <scope>NUCLEOTIDE SEQUENCE</scope>
</reference>
<gene>
    <name evidence="1" type="ORF">NPIL_590131</name>
</gene>
<dbReference type="AlphaFoldDB" id="A0A8X6TN47"/>
<name>A0A8X6TN47_NEPPI</name>
<accession>A0A8X6TN47</accession>
<proteinExistence type="predicted"/>